<dbReference type="Proteomes" id="UP000483672">
    <property type="component" value="Unassembled WGS sequence"/>
</dbReference>
<evidence type="ECO:0000313" key="5">
    <source>
        <dbReference type="Proteomes" id="UP000472727"/>
    </source>
</evidence>
<dbReference type="EMBL" id="WIWS01000009">
    <property type="protein sequence ID" value="KAF3226783.1"/>
    <property type="molecule type" value="Genomic_DNA"/>
</dbReference>
<evidence type="ECO:0000313" key="6">
    <source>
        <dbReference type="Proteomes" id="UP000479691"/>
    </source>
</evidence>
<dbReference type="AlphaFoldDB" id="A0A6G1MJJ7"/>
<reference evidence="5 6" key="1">
    <citation type="submission" date="2019-06" db="EMBL/GenBank/DDBJ databases">
        <authorList>
            <person name="Palmer J.M."/>
        </authorList>
    </citation>
    <scope>NUCLEOTIDE SEQUENCE [LARGE SCALE GENOMIC DNA]</scope>
    <source>
        <strain evidence="3 5">TWF106</strain>
        <strain evidence="4 7">TWF191</strain>
        <strain evidence="2">TWF679</strain>
        <strain evidence="1 6">TWF788</strain>
    </source>
</reference>
<organism evidence="3 5">
    <name type="scientific">Orbilia oligospora</name>
    <name type="common">Nematode-trapping fungus</name>
    <name type="synonym">Arthrobotrys oligospora</name>
    <dbReference type="NCBI Taxonomy" id="2813651"/>
    <lineage>
        <taxon>Eukaryota</taxon>
        <taxon>Fungi</taxon>
        <taxon>Dikarya</taxon>
        <taxon>Ascomycota</taxon>
        <taxon>Pezizomycotina</taxon>
        <taxon>Orbiliomycetes</taxon>
        <taxon>Orbiliales</taxon>
        <taxon>Orbiliaceae</taxon>
        <taxon>Orbilia</taxon>
    </lineage>
</organism>
<proteinExistence type="predicted"/>
<accession>A0A6G1MJJ7</accession>
<dbReference type="Proteomes" id="UP000472727">
    <property type="component" value="Unassembled WGS sequence"/>
</dbReference>
<protein>
    <submittedName>
        <fullName evidence="3">Uncharacterized protein</fullName>
    </submittedName>
</protein>
<evidence type="ECO:0000313" key="2">
    <source>
        <dbReference type="EMBL" id="KAF3206614.1"/>
    </source>
</evidence>
<sequence>MKVFPTSVVTETSPYELRETNISWRKHDISRDERVDSQYSAFLSSILELRSQSMSRQNQFFGWAGKWRLKGKDQRKFEVKPLTATVDLGLILLDRRDRSGLYPWAGITSPVCE</sequence>
<gene>
    <name evidence="3" type="ORF">TWF106_011195</name>
    <name evidence="4" type="ORF">TWF191_001225</name>
    <name evidence="2" type="ORF">TWF679_008658</name>
    <name evidence="1" type="ORF">TWF788_007564</name>
</gene>
<dbReference type="EMBL" id="WIPF01000012">
    <property type="protein sequence ID" value="KAF3229503.1"/>
    <property type="molecule type" value="Genomic_DNA"/>
</dbReference>
<name>A0A6G1MJJ7_ORBOL</name>
<dbReference type="EMBL" id="JAABOE010000042">
    <property type="protein sequence ID" value="KAF3178121.1"/>
    <property type="molecule type" value="Genomic_DNA"/>
</dbReference>
<dbReference type="Proteomes" id="UP000479691">
    <property type="component" value="Unassembled WGS sequence"/>
</dbReference>
<dbReference type="EMBL" id="WIWT01000057">
    <property type="protein sequence ID" value="KAF3206614.1"/>
    <property type="molecule type" value="Genomic_DNA"/>
</dbReference>
<comment type="caution">
    <text evidence="3">The sequence shown here is derived from an EMBL/GenBank/DDBJ whole genome shotgun (WGS) entry which is preliminary data.</text>
</comment>
<evidence type="ECO:0000313" key="4">
    <source>
        <dbReference type="EMBL" id="KAF3229503.1"/>
    </source>
</evidence>
<dbReference type="Proteomes" id="UP000614610">
    <property type="component" value="Unassembled WGS sequence"/>
</dbReference>
<evidence type="ECO:0000313" key="1">
    <source>
        <dbReference type="EMBL" id="KAF3178121.1"/>
    </source>
</evidence>
<evidence type="ECO:0000313" key="7">
    <source>
        <dbReference type="Proteomes" id="UP000483672"/>
    </source>
</evidence>
<evidence type="ECO:0000313" key="3">
    <source>
        <dbReference type="EMBL" id="KAF3226783.1"/>
    </source>
</evidence>